<reference evidence="2" key="1">
    <citation type="submission" date="2022-11" db="UniProtKB">
        <authorList>
            <consortium name="WormBaseParasite"/>
        </authorList>
    </citation>
    <scope>IDENTIFICATION</scope>
</reference>
<accession>A0AC34QAM3</accession>
<name>A0AC34QAM3_9BILA</name>
<evidence type="ECO:0000313" key="2">
    <source>
        <dbReference type="WBParaSite" id="JU765_v2.g14595.t1"/>
    </source>
</evidence>
<sequence>MFISTLVYGAVENFKYYWIGGTMRTVMMNGGKSVDVWSWTKDDALMIFSDWDRLSPATGNCTGVESNGLWSAVDCNNSSPFVCEFSAIYEFCDDGWTHFSFTHSCYKKFSFTESINHPTAESYCVQEGGHLASIHSVEENHFIGNLTTIGCKTVSSVSVFWIGAERDDNSDNWRWTDKTPYDYANWGRNYDYTYLFCAVYFPDYTTDRTNSPMVWNVDVCSGLLHSYLCKKQSYKL</sequence>
<protein>
    <submittedName>
        <fullName evidence="2">C-type lectin domain-containing protein</fullName>
    </submittedName>
</protein>
<evidence type="ECO:0000313" key="1">
    <source>
        <dbReference type="Proteomes" id="UP000887576"/>
    </source>
</evidence>
<dbReference type="Proteomes" id="UP000887576">
    <property type="component" value="Unplaced"/>
</dbReference>
<organism evidence="1 2">
    <name type="scientific">Panagrolaimus sp. JU765</name>
    <dbReference type="NCBI Taxonomy" id="591449"/>
    <lineage>
        <taxon>Eukaryota</taxon>
        <taxon>Metazoa</taxon>
        <taxon>Ecdysozoa</taxon>
        <taxon>Nematoda</taxon>
        <taxon>Chromadorea</taxon>
        <taxon>Rhabditida</taxon>
        <taxon>Tylenchina</taxon>
        <taxon>Panagrolaimomorpha</taxon>
        <taxon>Panagrolaimoidea</taxon>
        <taxon>Panagrolaimidae</taxon>
        <taxon>Panagrolaimus</taxon>
    </lineage>
</organism>
<proteinExistence type="predicted"/>
<dbReference type="WBParaSite" id="JU765_v2.g14595.t1">
    <property type="protein sequence ID" value="JU765_v2.g14595.t1"/>
    <property type="gene ID" value="JU765_v2.g14595"/>
</dbReference>